<comment type="caution">
    <text evidence="2">The sequence shown here is derived from an EMBL/GenBank/DDBJ whole genome shotgun (WGS) entry which is preliminary data.</text>
</comment>
<reference evidence="2" key="2">
    <citation type="submission" date="2020-09" db="EMBL/GenBank/DDBJ databases">
        <authorList>
            <person name="Sun Q."/>
            <person name="Ohkuma M."/>
        </authorList>
    </citation>
    <scope>NUCLEOTIDE SEQUENCE</scope>
    <source>
        <strain evidence="2">JCM 12580</strain>
    </source>
</reference>
<dbReference type="SUPFAM" id="SSF55804">
    <property type="entry name" value="Phoshotransferase/anion transport protein"/>
    <property type="match status" value="1"/>
</dbReference>
<keyword evidence="3" id="KW-1185">Reference proteome</keyword>
<dbReference type="PANTHER" id="PTHR47738:SF3">
    <property type="entry name" value="PHOSPHOTRANSFERASE SYSTEM MANNITOL_FRUCTOSE-SPECIFIC IIA DOMAIN CONTAINING PROTEIN"/>
    <property type="match status" value="1"/>
</dbReference>
<sequence>MDNSEIQIMKLNVLTDQEALKYMSDFLVFQGLATKNFPEKITEREMELPTGLPVQPCGVAVPHTDPEFAIKQSLLVAPLKHPVVFRQMGDYHKEVNVSFVFMLTVPESGEHLTWLRKLFTCFENEQFNQSLADWDGRKASLTKLIQRHMRTNE</sequence>
<organism evidence="2 3">
    <name type="scientific">Lentibacillus kapialis</name>
    <dbReference type="NCBI Taxonomy" id="340214"/>
    <lineage>
        <taxon>Bacteria</taxon>
        <taxon>Bacillati</taxon>
        <taxon>Bacillota</taxon>
        <taxon>Bacilli</taxon>
        <taxon>Bacillales</taxon>
        <taxon>Bacillaceae</taxon>
        <taxon>Lentibacillus</taxon>
    </lineage>
</organism>
<feature type="domain" description="PTS EIIA type-2" evidence="1">
    <location>
        <begin position="1"/>
        <end position="148"/>
    </location>
</feature>
<name>A0A917UYL4_9BACI</name>
<reference evidence="2" key="1">
    <citation type="journal article" date="2014" name="Int. J. Syst. Evol. Microbiol.">
        <title>Complete genome sequence of Corynebacterium casei LMG S-19264T (=DSM 44701T), isolated from a smear-ripened cheese.</title>
        <authorList>
            <consortium name="US DOE Joint Genome Institute (JGI-PGF)"/>
            <person name="Walter F."/>
            <person name="Albersmeier A."/>
            <person name="Kalinowski J."/>
            <person name="Ruckert C."/>
        </authorList>
    </citation>
    <scope>NUCLEOTIDE SEQUENCE</scope>
    <source>
        <strain evidence="2">JCM 12580</strain>
    </source>
</reference>
<dbReference type="InterPro" id="IPR051541">
    <property type="entry name" value="PTS_SugarTrans_NitroReg"/>
</dbReference>
<dbReference type="EMBL" id="BMNQ01000032">
    <property type="protein sequence ID" value="GGJ99456.1"/>
    <property type="molecule type" value="Genomic_DNA"/>
</dbReference>
<dbReference type="InterPro" id="IPR016152">
    <property type="entry name" value="PTrfase/Anion_transptr"/>
</dbReference>
<dbReference type="Proteomes" id="UP000658382">
    <property type="component" value="Unassembled WGS sequence"/>
</dbReference>
<proteinExistence type="predicted"/>
<evidence type="ECO:0000313" key="3">
    <source>
        <dbReference type="Proteomes" id="UP000658382"/>
    </source>
</evidence>
<protein>
    <submittedName>
        <fullName evidence="2">PTS sugar transporter subunit IIA</fullName>
    </submittedName>
</protein>
<dbReference type="PROSITE" id="PS51094">
    <property type="entry name" value="PTS_EIIA_TYPE_2"/>
    <property type="match status" value="1"/>
</dbReference>
<dbReference type="RefSeq" id="WP_188633171.1">
    <property type="nucleotide sequence ID" value="NZ_BMNQ01000032.1"/>
</dbReference>
<gene>
    <name evidence="2" type="ORF">GCM10007063_22230</name>
</gene>
<evidence type="ECO:0000313" key="2">
    <source>
        <dbReference type="EMBL" id="GGJ99456.1"/>
    </source>
</evidence>
<dbReference type="Gene3D" id="3.40.930.10">
    <property type="entry name" value="Mannitol-specific EII, Chain A"/>
    <property type="match status" value="1"/>
</dbReference>
<evidence type="ECO:0000259" key="1">
    <source>
        <dbReference type="PROSITE" id="PS51094"/>
    </source>
</evidence>
<keyword evidence="2" id="KW-0762">Sugar transport</keyword>
<dbReference type="Pfam" id="PF00359">
    <property type="entry name" value="PTS_EIIA_2"/>
    <property type="match status" value="1"/>
</dbReference>
<dbReference type="CDD" id="cd00211">
    <property type="entry name" value="PTS_IIA_fru"/>
    <property type="match status" value="1"/>
</dbReference>
<dbReference type="PANTHER" id="PTHR47738">
    <property type="entry name" value="PTS SYSTEM FRUCTOSE-LIKE EIIA COMPONENT-RELATED"/>
    <property type="match status" value="1"/>
</dbReference>
<keyword evidence="2" id="KW-0813">Transport</keyword>
<accession>A0A917UYL4</accession>
<dbReference type="AlphaFoldDB" id="A0A917UYL4"/>
<dbReference type="InterPro" id="IPR002178">
    <property type="entry name" value="PTS_EIIA_type-2_dom"/>
</dbReference>